<dbReference type="EMBL" id="JAVRAF010000014">
    <property type="protein sequence ID" value="MDX8305211.1"/>
    <property type="molecule type" value="Genomic_DNA"/>
</dbReference>
<proteinExistence type="predicted"/>
<accession>A0AAW9FHU4</accession>
<evidence type="ECO:0000313" key="2">
    <source>
        <dbReference type="EMBL" id="MDX8332419.1"/>
    </source>
</evidence>
<dbReference type="Proteomes" id="UP001277561">
    <property type="component" value="Unassembled WGS sequence"/>
</dbReference>
<name>A0AAW9FHU4_9HYPH</name>
<keyword evidence="3" id="KW-1185">Reference proteome</keyword>
<protein>
    <submittedName>
        <fullName evidence="1">Uncharacterized protein</fullName>
    </submittedName>
</protein>
<gene>
    <name evidence="1" type="ORF">RMR22_23455</name>
    <name evidence="2" type="ORF">RMS29_24735</name>
</gene>
<dbReference type="AlphaFoldDB" id="A0AAW9FHU4"/>
<dbReference type="RefSeq" id="WP_234625005.1">
    <property type="nucleotide sequence ID" value="NZ_CP192770.1"/>
</dbReference>
<organism evidence="1">
    <name type="scientific">Agrobacterium rosae</name>
    <dbReference type="NCBI Taxonomy" id="1972867"/>
    <lineage>
        <taxon>Bacteria</taxon>
        <taxon>Pseudomonadati</taxon>
        <taxon>Pseudomonadota</taxon>
        <taxon>Alphaproteobacteria</taxon>
        <taxon>Hyphomicrobiales</taxon>
        <taxon>Rhizobiaceae</taxon>
        <taxon>Rhizobium/Agrobacterium group</taxon>
        <taxon>Agrobacterium</taxon>
    </lineage>
</organism>
<reference evidence="1 3" key="1">
    <citation type="journal article" date="2023" name="Phytobiomes J">
        <title>Deciphering the key players within the bacterial microbiota associated with aerial crown gall tumors on rhododendron: Insights into the gallobiome.</title>
        <authorList>
            <person name="Kuzmanovic N."/>
            <person name="Nesme J."/>
            <person name="Wolf J."/>
            <person name="Neumann-Schaal M."/>
            <person name="Petersen J."/>
            <person name="Fernandez-Gnecco G."/>
            <person name="Sproeer C."/>
            <person name="Bunk B."/>
            <person name="Overmann J."/>
            <person name="Sorensen S.J."/>
            <person name="Idczak E."/>
            <person name="Smalla K."/>
        </authorList>
    </citation>
    <scope>NUCLEOTIDE SEQUENCE</scope>
    <source>
        <strain evidence="1">Rho-11.1</strain>
        <strain evidence="3">rho-14.1</strain>
        <strain evidence="2">Rho-14.1</strain>
    </source>
</reference>
<evidence type="ECO:0000313" key="3">
    <source>
        <dbReference type="Proteomes" id="UP001277561"/>
    </source>
</evidence>
<evidence type="ECO:0000313" key="1">
    <source>
        <dbReference type="EMBL" id="MDX8305211.1"/>
    </source>
</evidence>
<sequence length="153" mass="17379">MAVDFEDLPYSRLEEHIYFLKMLGVGERLLKDVTHVLEELGKDHRYPVPPHLILLLPAEMIPRRMVKIAEVDVAEFQMIAHTLLQIRAAHGDDPAKVAGFAVASSLRAKGSPVRRRRRTPRSSLTDREIRKMARNLQSLDDGAVIKTDDEDAF</sequence>
<dbReference type="EMBL" id="JAVRAD010000017">
    <property type="protein sequence ID" value="MDX8332419.1"/>
    <property type="molecule type" value="Genomic_DNA"/>
</dbReference>
<comment type="caution">
    <text evidence="1">The sequence shown here is derived from an EMBL/GenBank/DDBJ whole genome shotgun (WGS) entry which is preliminary data.</text>
</comment>